<gene>
    <name evidence="2" type="ORF">EA26_10190</name>
</gene>
<reference evidence="2 3" key="1">
    <citation type="submission" date="2014-04" db="EMBL/GenBank/DDBJ databases">
        <title>Genome sequencing of Vibrio navarrensis strains.</title>
        <authorList>
            <person name="Gladney L.M."/>
            <person name="Katz L.S."/>
            <person name="Marino-Ramirez L."/>
            <person name="Jordan I.K."/>
        </authorList>
    </citation>
    <scope>NUCLEOTIDE SEQUENCE [LARGE SCALE GENOMIC DNA]</scope>
    <source>
        <strain evidence="2 3">ATCC 51183</strain>
    </source>
</reference>
<organism evidence="2 3">
    <name type="scientific">Vibrio navarrensis</name>
    <dbReference type="NCBI Taxonomy" id="29495"/>
    <lineage>
        <taxon>Bacteria</taxon>
        <taxon>Pseudomonadati</taxon>
        <taxon>Pseudomonadota</taxon>
        <taxon>Gammaproteobacteria</taxon>
        <taxon>Vibrionales</taxon>
        <taxon>Vibrionaceae</taxon>
        <taxon>Vibrio</taxon>
    </lineage>
</organism>
<dbReference type="PROSITE" id="PS50056">
    <property type="entry name" value="TYR_PHOSPHATASE_2"/>
    <property type="match status" value="1"/>
</dbReference>
<dbReference type="Proteomes" id="UP000029994">
    <property type="component" value="Unassembled WGS sequence"/>
</dbReference>
<comment type="caution">
    <text evidence="2">The sequence shown here is derived from an EMBL/GenBank/DDBJ whole genome shotgun (WGS) entry which is preliminary data.</text>
</comment>
<dbReference type="InterPro" id="IPR016130">
    <property type="entry name" value="Tyr_Pase_AS"/>
</dbReference>
<dbReference type="PANTHER" id="PTHR23339">
    <property type="entry name" value="TYROSINE SPECIFIC PROTEIN PHOSPHATASE AND DUAL SPECIFICITY PROTEIN PHOSPHATASE"/>
    <property type="match status" value="1"/>
</dbReference>
<dbReference type="STRING" id="29495.EA26_10190"/>
<accession>A0A099LWJ7</accession>
<evidence type="ECO:0000259" key="1">
    <source>
        <dbReference type="PROSITE" id="PS50056"/>
    </source>
</evidence>
<dbReference type="RefSeq" id="WP_039427198.1">
    <property type="nucleotide sequence ID" value="NZ_CP061844.1"/>
</dbReference>
<dbReference type="EMBL" id="JMCG01000001">
    <property type="protein sequence ID" value="KGK11652.1"/>
    <property type="molecule type" value="Genomic_DNA"/>
</dbReference>
<dbReference type="GeneID" id="43683546"/>
<dbReference type="PROSITE" id="PS00383">
    <property type="entry name" value="TYR_PHOSPHATASE_1"/>
    <property type="match status" value="1"/>
</dbReference>
<dbReference type="InterPro" id="IPR029021">
    <property type="entry name" value="Prot-tyrosine_phosphatase-like"/>
</dbReference>
<sequence length="164" mass="17436">MTHPTWELPLEGGAALILTPCPGTKGTSLADSLSQLKAQGVTTIVTAINQHEMAEKGVEALPCEAEQAGMQWFHASIEDDCAPEAEFEQQWQSIAPQLHGALKKGEKVALHCMGGSGRTGLLAAHLLLEQGWPLETIISKVQALRPGAFTKAVQVEYIASVAKA</sequence>
<feature type="domain" description="Tyrosine specific protein phosphatases" evidence="1">
    <location>
        <begin position="85"/>
        <end position="156"/>
    </location>
</feature>
<dbReference type="AlphaFoldDB" id="A0A099LWJ7"/>
<dbReference type="FunFam" id="3.90.190.10:FF:000157">
    <property type="entry name" value="Protein-tyrosine phosphatase"/>
    <property type="match status" value="1"/>
</dbReference>
<evidence type="ECO:0000313" key="3">
    <source>
        <dbReference type="Proteomes" id="UP000029994"/>
    </source>
</evidence>
<dbReference type="eggNOG" id="COG2453">
    <property type="taxonomic scope" value="Bacteria"/>
</dbReference>
<keyword evidence="3" id="KW-1185">Reference proteome</keyword>
<dbReference type="InterPro" id="IPR050561">
    <property type="entry name" value="PTP"/>
</dbReference>
<name>A0A099LWJ7_9VIBR</name>
<evidence type="ECO:0000313" key="2">
    <source>
        <dbReference type="EMBL" id="KGK11652.1"/>
    </source>
</evidence>
<dbReference type="Gene3D" id="3.90.190.10">
    <property type="entry name" value="Protein tyrosine phosphatase superfamily"/>
    <property type="match status" value="1"/>
</dbReference>
<dbReference type="Pfam" id="PF22785">
    <property type="entry name" value="Tc-R-P"/>
    <property type="match status" value="1"/>
</dbReference>
<dbReference type="CDD" id="cd14505">
    <property type="entry name" value="CDKN3-like"/>
    <property type="match status" value="1"/>
</dbReference>
<dbReference type="InterPro" id="IPR000387">
    <property type="entry name" value="Tyr_Pase_dom"/>
</dbReference>
<protein>
    <submittedName>
        <fullName evidence="2">Phosphatase</fullName>
    </submittedName>
</protein>
<proteinExistence type="predicted"/>
<dbReference type="SUPFAM" id="SSF52799">
    <property type="entry name" value="(Phosphotyrosine protein) phosphatases II"/>
    <property type="match status" value="1"/>
</dbReference>